<dbReference type="InterPro" id="IPR027304">
    <property type="entry name" value="Trigger_fact/SurA_dom_sf"/>
</dbReference>
<protein>
    <submittedName>
        <fullName evidence="4">SurA N-terminal domain-containing protein</fullName>
    </submittedName>
</protein>
<dbReference type="Proteomes" id="UP000599024">
    <property type="component" value="Unassembled WGS sequence"/>
</dbReference>
<dbReference type="InterPro" id="IPR050280">
    <property type="entry name" value="OMP_Chaperone_SurA"/>
</dbReference>
<dbReference type="GO" id="GO:0003755">
    <property type="term" value="F:peptidyl-prolyl cis-trans isomerase activity"/>
    <property type="evidence" value="ECO:0007669"/>
    <property type="project" value="UniProtKB-KW"/>
</dbReference>
<sequence>MTEKLSSPVPTLTRQPFFTTRFGLCLLSLFTLLLTFSPAPGQAELVDRVVAVVNDEVITLSEVNEEGQPFFKKISTQVEAHELSEAIARAREEVLNGLIDKRLIAQEAAKLRITVTEQEVAAAAQRIRDQNGVDRDAFLAELDTMGLSEAGYLDNLKNQILQSKLINYEVRSKIVITDDQVLDYYDENYTRRVNSGGYYLLQMGFSWNADKDERDEARQRADRVRNLVLAGQDFGELAEKFSDLPSAKDGGDIGEFQETDMAEAMRTAITPLAAGDISPIIEIGAGFQFFKLVSSRQGGIVYQAPFESVQEKIRKDLYEKQLTKEFDIWVKKIKNEAYIKRL</sequence>
<dbReference type="InterPro" id="IPR046357">
    <property type="entry name" value="PPIase_dom_sf"/>
</dbReference>
<name>A0A8J6N9C3_9BACT</name>
<keyword evidence="2" id="KW-0413">Isomerase</keyword>
<dbReference type="PANTHER" id="PTHR47637">
    <property type="entry name" value="CHAPERONE SURA"/>
    <property type="match status" value="1"/>
</dbReference>
<reference evidence="4 5" key="1">
    <citation type="submission" date="2020-08" db="EMBL/GenBank/DDBJ databases">
        <title>Bridging the membrane lipid divide: bacteria of the FCB group superphylum have the potential to synthesize archaeal ether lipids.</title>
        <authorList>
            <person name="Villanueva L."/>
            <person name="Von Meijenfeldt F.A.B."/>
            <person name="Westbye A.B."/>
            <person name="Yadav S."/>
            <person name="Hopmans E.C."/>
            <person name="Dutilh B.E."/>
            <person name="Sinninghe Damste J.S."/>
        </authorList>
    </citation>
    <scope>NUCLEOTIDE SEQUENCE [LARGE SCALE GENOMIC DNA]</scope>
    <source>
        <strain evidence="4">NIOZ-UU81</strain>
    </source>
</reference>
<feature type="domain" description="PpiC" evidence="3">
    <location>
        <begin position="198"/>
        <end position="294"/>
    </location>
</feature>
<dbReference type="EMBL" id="JACNLK010000004">
    <property type="protein sequence ID" value="MBC8207559.1"/>
    <property type="molecule type" value="Genomic_DNA"/>
</dbReference>
<dbReference type="Gene3D" id="3.10.50.40">
    <property type="match status" value="1"/>
</dbReference>
<keyword evidence="2" id="KW-0697">Rotamase</keyword>
<dbReference type="Pfam" id="PF13624">
    <property type="entry name" value="SurA_N_3"/>
    <property type="match status" value="1"/>
</dbReference>
<dbReference type="Pfam" id="PF00639">
    <property type="entry name" value="Rotamase"/>
    <property type="match status" value="1"/>
</dbReference>
<comment type="caution">
    <text evidence="4">The sequence shown here is derived from an EMBL/GenBank/DDBJ whole genome shotgun (WGS) entry which is preliminary data.</text>
</comment>
<dbReference type="SUPFAM" id="SSF109998">
    <property type="entry name" value="Triger factor/SurA peptide-binding domain-like"/>
    <property type="match status" value="1"/>
</dbReference>
<proteinExistence type="predicted"/>
<dbReference type="Gene3D" id="1.10.4030.10">
    <property type="entry name" value="Porin chaperone SurA, peptide-binding domain"/>
    <property type="match status" value="1"/>
</dbReference>
<evidence type="ECO:0000313" key="4">
    <source>
        <dbReference type="EMBL" id="MBC8207559.1"/>
    </source>
</evidence>
<dbReference type="InterPro" id="IPR000297">
    <property type="entry name" value="PPIase_PpiC"/>
</dbReference>
<dbReference type="InterPro" id="IPR023058">
    <property type="entry name" value="PPIase_PpiC_CS"/>
</dbReference>
<evidence type="ECO:0000259" key="3">
    <source>
        <dbReference type="PROSITE" id="PS50198"/>
    </source>
</evidence>
<evidence type="ECO:0000313" key="5">
    <source>
        <dbReference type="Proteomes" id="UP000599024"/>
    </source>
</evidence>
<gene>
    <name evidence="4" type="ORF">H8E79_00095</name>
</gene>
<dbReference type="SUPFAM" id="SSF54534">
    <property type="entry name" value="FKBP-like"/>
    <property type="match status" value="1"/>
</dbReference>
<evidence type="ECO:0000256" key="1">
    <source>
        <dbReference type="ARBA" id="ARBA00022729"/>
    </source>
</evidence>
<evidence type="ECO:0000256" key="2">
    <source>
        <dbReference type="PROSITE-ProRule" id="PRU00278"/>
    </source>
</evidence>
<accession>A0A8J6N9C3</accession>
<dbReference type="PROSITE" id="PS50198">
    <property type="entry name" value="PPIC_PPIASE_2"/>
    <property type="match status" value="1"/>
</dbReference>
<dbReference type="PROSITE" id="PS01096">
    <property type="entry name" value="PPIC_PPIASE_1"/>
    <property type="match status" value="1"/>
</dbReference>
<organism evidence="4 5">
    <name type="scientific">Candidatus Desulfatifera sulfidica</name>
    <dbReference type="NCBI Taxonomy" id="2841691"/>
    <lineage>
        <taxon>Bacteria</taxon>
        <taxon>Pseudomonadati</taxon>
        <taxon>Thermodesulfobacteriota</taxon>
        <taxon>Desulfobulbia</taxon>
        <taxon>Desulfobulbales</taxon>
        <taxon>Desulfobulbaceae</taxon>
        <taxon>Candidatus Desulfatifera</taxon>
    </lineage>
</organism>
<keyword evidence="1" id="KW-0732">Signal</keyword>
<dbReference type="AlphaFoldDB" id="A0A8J6N9C3"/>
<dbReference type="PANTHER" id="PTHR47637:SF1">
    <property type="entry name" value="CHAPERONE SURA"/>
    <property type="match status" value="1"/>
</dbReference>